<dbReference type="EMBL" id="AACS02000011">
    <property type="protein sequence ID" value="EAU82239.2"/>
    <property type="molecule type" value="Genomic_DNA"/>
</dbReference>
<feature type="compositionally biased region" description="Low complexity" evidence="1">
    <location>
        <begin position="44"/>
        <end position="62"/>
    </location>
</feature>
<evidence type="ECO:0000313" key="3">
    <source>
        <dbReference type="Proteomes" id="UP000001861"/>
    </source>
</evidence>
<evidence type="ECO:0000256" key="1">
    <source>
        <dbReference type="SAM" id="MobiDB-lite"/>
    </source>
</evidence>
<gene>
    <name evidence="2" type="ORF">CC1G_12027</name>
</gene>
<dbReference type="InParanoid" id="A8P8G6"/>
<protein>
    <submittedName>
        <fullName evidence="2">Uncharacterized protein</fullName>
    </submittedName>
</protein>
<dbReference type="VEuPathDB" id="FungiDB:CC1G_12027"/>
<accession>A8P8G6</accession>
<organism evidence="2 3">
    <name type="scientific">Coprinopsis cinerea (strain Okayama-7 / 130 / ATCC MYA-4618 / FGSC 9003)</name>
    <name type="common">Inky cap fungus</name>
    <name type="synonym">Hormographiella aspergillata</name>
    <dbReference type="NCBI Taxonomy" id="240176"/>
    <lineage>
        <taxon>Eukaryota</taxon>
        <taxon>Fungi</taxon>
        <taxon>Dikarya</taxon>
        <taxon>Basidiomycota</taxon>
        <taxon>Agaricomycotina</taxon>
        <taxon>Agaricomycetes</taxon>
        <taxon>Agaricomycetidae</taxon>
        <taxon>Agaricales</taxon>
        <taxon>Agaricineae</taxon>
        <taxon>Psathyrellaceae</taxon>
        <taxon>Coprinopsis</taxon>
    </lineage>
</organism>
<evidence type="ECO:0000313" key="2">
    <source>
        <dbReference type="EMBL" id="EAU82239.2"/>
    </source>
</evidence>
<name>A8P8G6_COPC7</name>
<sequence>MDYERTRKIVWVKSNTQLTYSSKSGGKRNLIEDDIEPIDSQHDPSPALPASSSPSTSEQPPAHLRAHQRAIIDNQPQDPQDQGDDPPFPPFREIVDEIFDDIRNDDIDSGVLAEGRGGFGCRAGVTVARSHIQQEDLDSSIDPDSEPLGDLEFDHGTGESSSFSQDPHSSDLEGGSVPGHGLNGEVKGDGDPTTLRNRARAGEWEDPDIIIEEPRTQNEVAIPDVRSL</sequence>
<feature type="region of interest" description="Disordered" evidence="1">
    <location>
        <begin position="132"/>
        <end position="228"/>
    </location>
</feature>
<feature type="compositionally biased region" description="Acidic residues" evidence="1">
    <location>
        <begin position="135"/>
        <end position="151"/>
    </location>
</feature>
<feature type="region of interest" description="Disordered" evidence="1">
    <location>
        <begin position="19"/>
        <end position="98"/>
    </location>
</feature>
<reference evidence="2 3" key="1">
    <citation type="journal article" date="2010" name="Proc. Natl. Acad. Sci. U.S.A.">
        <title>Insights into evolution of multicellular fungi from the assembled chromosomes of the mushroom Coprinopsis cinerea (Coprinus cinereus).</title>
        <authorList>
            <person name="Stajich J.E."/>
            <person name="Wilke S.K."/>
            <person name="Ahren D."/>
            <person name="Au C.H."/>
            <person name="Birren B.W."/>
            <person name="Borodovsky M."/>
            <person name="Burns C."/>
            <person name="Canback B."/>
            <person name="Casselton L.A."/>
            <person name="Cheng C.K."/>
            <person name="Deng J."/>
            <person name="Dietrich F.S."/>
            <person name="Fargo D.C."/>
            <person name="Farman M.L."/>
            <person name="Gathman A.C."/>
            <person name="Goldberg J."/>
            <person name="Guigo R."/>
            <person name="Hoegger P.J."/>
            <person name="Hooker J.B."/>
            <person name="Huggins A."/>
            <person name="James T.Y."/>
            <person name="Kamada T."/>
            <person name="Kilaru S."/>
            <person name="Kodira C."/>
            <person name="Kues U."/>
            <person name="Kupfer D."/>
            <person name="Kwan H.S."/>
            <person name="Lomsadze A."/>
            <person name="Li W."/>
            <person name="Lilly W.W."/>
            <person name="Ma L.J."/>
            <person name="Mackey A.J."/>
            <person name="Manning G."/>
            <person name="Martin F."/>
            <person name="Muraguchi H."/>
            <person name="Natvig D.O."/>
            <person name="Palmerini H."/>
            <person name="Ramesh M.A."/>
            <person name="Rehmeyer C.J."/>
            <person name="Roe B.A."/>
            <person name="Shenoy N."/>
            <person name="Stanke M."/>
            <person name="Ter-Hovhannisyan V."/>
            <person name="Tunlid A."/>
            <person name="Velagapudi R."/>
            <person name="Vision T.J."/>
            <person name="Zeng Q."/>
            <person name="Zolan M.E."/>
            <person name="Pukkila P.J."/>
        </authorList>
    </citation>
    <scope>NUCLEOTIDE SEQUENCE [LARGE SCALE GENOMIC DNA]</scope>
    <source>
        <strain evidence="3">Okayama-7 / 130 / ATCC MYA-4618 / FGSC 9003</strain>
    </source>
</reference>
<comment type="caution">
    <text evidence="2">The sequence shown here is derived from an EMBL/GenBank/DDBJ whole genome shotgun (WGS) entry which is preliminary data.</text>
</comment>
<dbReference type="HOGENOM" id="CLU_1214683_0_0_1"/>
<dbReference type="Proteomes" id="UP000001861">
    <property type="component" value="Unassembled WGS sequence"/>
</dbReference>
<keyword evidence="3" id="KW-1185">Reference proteome</keyword>
<dbReference type="RefSeq" id="XP_001839564.2">
    <property type="nucleotide sequence ID" value="XM_001839512.2"/>
</dbReference>
<proteinExistence type="predicted"/>
<dbReference type="AlphaFoldDB" id="A8P8G6"/>
<dbReference type="KEGG" id="cci:CC1G_12027"/>
<dbReference type="GeneID" id="6016181"/>